<name>A0A7G8Z077_9ACTN</name>
<dbReference type="Pfam" id="PF04673">
    <property type="entry name" value="Cyclase_polyket"/>
    <property type="match status" value="2"/>
</dbReference>
<protein>
    <submittedName>
        <fullName evidence="1">Polyketide synthesis cyclase</fullName>
    </submittedName>
</protein>
<dbReference type="InterPro" id="IPR011008">
    <property type="entry name" value="Dimeric_a/b-barrel"/>
</dbReference>
<evidence type="ECO:0000313" key="1">
    <source>
        <dbReference type="EMBL" id="QNL10612.1"/>
    </source>
</evidence>
<reference evidence="1" key="1">
    <citation type="journal article" date="2020" name="Org. Lett.">
        <title>Elucidation of the Tailoring Steps in Julichrome Biosynthesis by Marine Gastropod Mollusk-Associated Streptomyces sampsonii SCSIO 054.</title>
        <authorList>
            <person name="Ji X."/>
            <person name="Dong Y."/>
            <person name="Ling C."/>
            <person name="Zhou Z."/>
            <person name="Li Q."/>
            <person name="Ju J."/>
        </authorList>
    </citation>
    <scope>NUCLEOTIDE SEQUENCE</scope>
    <source>
        <strain evidence="1">SCSIO 054</strain>
    </source>
</reference>
<dbReference type="InterPro" id="IPR038474">
    <property type="entry name" value="Polyketide_synth_cyclase_sf"/>
</dbReference>
<dbReference type="SUPFAM" id="SSF54909">
    <property type="entry name" value="Dimeric alpha+beta barrel"/>
    <property type="match status" value="2"/>
</dbReference>
<organism evidence="1">
    <name type="scientific">Streptomyces sampsonii</name>
    <dbReference type="NCBI Taxonomy" id="42239"/>
    <lineage>
        <taxon>Bacteria</taxon>
        <taxon>Bacillati</taxon>
        <taxon>Actinomycetota</taxon>
        <taxon>Actinomycetes</taxon>
        <taxon>Kitasatosporales</taxon>
        <taxon>Streptomycetaceae</taxon>
        <taxon>Streptomyces</taxon>
        <taxon>Streptomyces albidoflavus group</taxon>
    </lineage>
</organism>
<dbReference type="EMBL" id="MT799798">
    <property type="protein sequence ID" value="QNL10612.1"/>
    <property type="molecule type" value="Genomic_DNA"/>
</dbReference>
<accession>A0A7G8Z077</accession>
<dbReference type="GO" id="GO:0030639">
    <property type="term" value="P:polyketide biosynthetic process"/>
    <property type="evidence" value="ECO:0007669"/>
    <property type="project" value="InterPro"/>
</dbReference>
<proteinExistence type="predicted"/>
<dbReference type="AlphaFoldDB" id="A0A7G8Z077"/>
<gene>
    <name evidence="1" type="primary">juiH</name>
</gene>
<dbReference type="Gene3D" id="3.30.70.1090">
    <property type="entry name" value="Dimeric alpha+beta barrel"/>
    <property type="match status" value="2"/>
</dbReference>
<dbReference type="InterPro" id="IPR006765">
    <property type="entry name" value="Polyketide_synth_cyclase"/>
</dbReference>
<sequence length="223" mass="25189">MFTAVSVGRLERDVRDEISEIFADFDTATEHGASGLRRRQLYAYYDIFIHLQDFTGENAAAAARDAVEGPGTARVRERLARLVPAYGPAGDEDRPTAFYHWEGEPPVDKETGLHTTVIVNRVADEVIPEVARLFGGLDATGFPHRMGTRRRQLFAYQGVYFHLQDFPGEDGTAVIGQAWREADPRFVQICADLDPLVKKYAPERWRSTADQIATRFYHWEAAE</sequence>